<dbReference type="PROSITE" id="PS51257">
    <property type="entry name" value="PROKAR_LIPOPROTEIN"/>
    <property type="match status" value="1"/>
</dbReference>
<sequence>MKQIKKSWIPLSFMSALLVGCMNNQPAPQVDVDAIPNAIPMGLDSDIQVAEMPAGMNGSMSQPMPSVPSVQSVPAYPQVALYPAQPVLMTPPANACQVVRLANGSPDYTQIQKGCYREANYTVGKGDTIFLVAYLVGKSVDEIAQLNQMNQPYQLKIGQVLRVQ</sequence>
<dbReference type="Gene3D" id="3.10.350.10">
    <property type="entry name" value="LysM domain"/>
    <property type="match status" value="1"/>
</dbReference>
<protein>
    <submittedName>
        <fullName evidence="3">LysM domain-containing protein</fullName>
    </submittedName>
</protein>
<dbReference type="SUPFAM" id="SSF54106">
    <property type="entry name" value="LysM domain"/>
    <property type="match status" value="1"/>
</dbReference>
<dbReference type="Pfam" id="PF01476">
    <property type="entry name" value="LysM"/>
    <property type="match status" value="1"/>
</dbReference>
<keyword evidence="4" id="KW-1185">Reference proteome</keyword>
<feature type="signal peptide" evidence="1">
    <location>
        <begin position="1"/>
        <end position="26"/>
    </location>
</feature>
<name>A0A4R2N9Y3_9PAST</name>
<organism evidence="3 4">
    <name type="scientific">Nicoletella semolina</name>
    <dbReference type="NCBI Taxonomy" id="271160"/>
    <lineage>
        <taxon>Bacteria</taxon>
        <taxon>Pseudomonadati</taxon>
        <taxon>Pseudomonadota</taxon>
        <taxon>Gammaproteobacteria</taxon>
        <taxon>Pasteurellales</taxon>
        <taxon>Pasteurellaceae</taxon>
        <taxon>Nicoletella</taxon>
    </lineage>
</organism>
<feature type="chain" id="PRO_5020515329" evidence="1">
    <location>
        <begin position="27"/>
        <end position="164"/>
    </location>
</feature>
<accession>A0A4R2N9Y3</accession>
<keyword evidence="1" id="KW-0732">Signal</keyword>
<evidence type="ECO:0000259" key="2">
    <source>
        <dbReference type="PROSITE" id="PS51782"/>
    </source>
</evidence>
<evidence type="ECO:0000313" key="4">
    <source>
        <dbReference type="Proteomes" id="UP000295537"/>
    </source>
</evidence>
<dbReference type="EMBL" id="SLXJ01000004">
    <property type="protein sequence ID" value="TCP17807.1"/>
    <property type="molecule type" value="Genomic_DNA"/>
</dbReference>
<evidence type="ECO:0000256" key="1">
    <source>
        <dbReference type="SAM" id="SignalP"/>
    </source>
</evidence>
<feature type="domain" description="LysM" evidence="2">
    <location>
        <begin position="119"/>
        <end position="163"/>
    </location>
</feature>
<dbReference type="Proteomes" id="UP000295537">
    <property type="component" value="Unassembled WGS sequence"/>
</dbReference>
<comment type="caution">
    <text evidence="3">The sequence shown here is derived from an EMBL/GenBank/DDBJ whole genome shotgun (WGS) entry which is preliminary data.</text>
</comment>
<dbReference type="InterPro" id="IPR018392">
    <property type="entry name" value="LysM"/>
</dbReference>
<gene>
    <name evidence="3" type="ORF">EV693_10436</name>
</gene>
<dbReference type="CDD" id="cd00118">
    <property type="entry name" value="LysM"/>
    <property type="match status" value="1"/>
</dbReference>
<dbReference type="SMART" id="SM00257">
    <property type="entry name" value="LysM"/>
    <property type="match status" value="1"/>
</dbReference>
<reference evidence="3 4" key="1">
    <citation type="submission" date="2019-03" db="EMBL/GenBank/DDBJ databases">
        <title>Genomic Encyclopedia of Type Strains, Phase IV (KMG-IV): sequencing the most valuable type-strain genomes for metagenomic binning, comparative biology and taxonomic classification.</title>
        <authorList>
            <person name="Goeker M."/>
        </authorList>
    </citation>
    <scope>NUCLEOTIDE SEQUENCE [LARGE SCALE GENOMIC DNA]</scope>
    <source>
        <strain evidence="3 4">DSM 16380</strain>
    </source>
</reference>
<dbReference type="AlphaFoldDB" id="A0A4R2N9Y3"/>
<proteinExistence type="predicted"/>
<dbReference type="RefSeq" id="WP_132501048.1">
    <property type="nucleotide sequence ID" value="NZ_LVXA01000001.1"/>
</dbReference>
<dbReference type="InterPro" id="IPR036779">
    <property type="entry name" value="LysM_dom_sf"/>
</dbReference>
<dbReference type="PROSITE" id="PS51782">
    <property type="entry name" value="LYSM"/>
    <property type="match status" value="1"/>
</dbReference>
<dbReference type="OrthoDB" id="5677126at2"/>
<evidence type="ECO:0000313" key="3">
    <source>
        <dbReference type="EMBL" id="TCP17807.1"/>
    </source>
</evidence>